<dbReference type="Proteomes" id="UP001528850">
    <property type="component" value="Unassembled WGS sequence"/>
</dbReference>
<feature type="chain" id="PRO_5047058258" evidence="1">
    <location>
        <begin position="22"/>
        <end position="146"/>
    </location>
</feature>
<sequence>MRRRATALSLALLALSTGAMAGEASPEAAVTRYVKAEGAFDLAALKAVLAPGFVEISPRGEVDEHDAVLSFYAPEKKTPAPPLSVIDLKARTQGDAAVVTATLVLTLAPGQERRMTLGATAVRAADGWQLRSAQYTPVPPRPAPAH</sequence>
<protein>
    <submittedName>
        <fullName evidence="3">Nuclear transport factor 2 family protein</fullName>
    </submittedName>
</protein>
<keyword evidence="4" id="KW-1185">Reference proteome</keyword>
<organism evidence="3 4">
    <name type="scientific">Luteibacter sahnii</name>
    <dbReference type="NCBI Taxonomy" id="3021977"/>
    <lineage>
        <taxon>Bacteria</taxon>
        <taxon>Pseudomonadati</taxon>
        <taxon>Pseudomonadota</taxon>
        <taxon>Gammaproteobacteria</taxon>
        <taxon>Lysobacterales</taxon>
        <taxon>Rhodanobacteraceae</taxon>
        <taxon>Luteibacter</taxon>
    </lineage>
</organism>
<comment type="caution">
    <text evidence="3">The sequence shown here is derived from an EMBL/GenBank/DDBJ whole genome shotgun (WGS) entry which is preliminary data.</text>
</comment>
<proteinExistence type="predicted"/>
<dbReference type="Gene3D" id="3.10.450.50">
    <property type="match status" value="1"/>
</dbReference>
<evidence type="ECO:0000256" key="1">
    <source>
        <dbReference type="SAM" id="SignalP"/>
    </source>
</evidence>
<reference evidence="3 4" key="1">
    <citation type="journal article" date="2024" name="Curr. Microbiol.">
        <title>Luteibacter sahnii sp. nov., A Novel Yellow-Colored Xanthomonadin Pigment Producing Probiotic Bacterium from Healthy Rice Seed Microbiome.</title>
        <authorList>
            <person name="Jaiswal G."/>
            <person name="Rana R."/>
            <person name="Nayak P.K."/>
            <person name="Chouhan R."/>
            <person name="Gandhi S.G."/>
            <person name="Patel H.K."/>
            <person name="Patil P.B."/>
        </authorList>
    </citation>
    <scope>NUCLEOTIDE SEQUENCE [LARGE SCALE GENOMIC DNA]</scope>
    <source>
        <strain evidence="3 4">PPL201</strain>
    </source>
</reference>
<dbReference type="SUPFAM" id="SSF54427">
    <property type="entry name" value="NTF2-like"/>
    <property type="match status" value="1"/>
</dbReference>
<gene>
    <name evidence="3" type="ORF">P3W24_08925</name>
</gene>
<dbReference type="InterPro" id="IPR027843">
    <property type="entry name" value="DUF4440"/>
</dbReference>
<feature type="domain" description="DUF4440" evidence="2">
    <location>
        <begin position="28"/>
        <end position="130"/>
    </location>
</feature>
<dbReference type="RefSeq" id="WP_320549597.1">
    <property type="nucleotide sequence ID" value="NZ_JAQLOK010000001.1"/>
</dbReference>
<dbReference type="Pfam" id="PF14534">
    <property type="entry name" value="DUF4440"/>
    <property type="match status" value="1"/>
</dbReference>
<evidence type="ECO:0000313" key="4">
    <source>
        <dbReference type="Proteomes" id="UP001528850"/>
    </source>
</evidence>
<dbReference type="InterPro" id="IPR032710">
    <property type="entry name" value="NTF2-like_dom_sf"/>
</dbReference>
<accession>A0ABT6BAE3</accession>
<dbReference type="EMBL" id="JARJJS010000002">
    <property type="protein sequence ID" value="MDF4025084.1"/>
    <property type="molecule type" value="Genomic_DNA"/>
</dbReference>
<evidence type="ECO:0000259" key="2">
    <source>
        <dbReference type="Pfam" id="PF14534"/>
    </source>
</evidence>
<evidence type="ECO:0000313" key="3">
    <source>
        <dbReference type="EMBL" id="MDF4025084.1"/>
    </source>
</evidence>
<feature type="signal peptide" evidence="1">
    <location>
        <begin position="1"/>
        <end position="21"/>
    </location>
</feature>
<keyword evidence="1" id="KW-0732">Signal</keyword>
<name>A0ABT6BAE3_9GAMM</name>